<evidence type="ECO:0000256" key="1">
    <source>
        <dbReference type="ARBA" id="ARBA00000111"/>
    </source>
</evidence>
<keyword evidence="10" id="KW-0812">Transmembrane</keyword>
<keyword evidence="17" id="KW-0472">Membrane</keyword>
<evidence type="ECO:0000256" key="11">
    <source>
        <dbReference type="ARBA" id="ARBA00022723"/>
    </source>
</evidence>
<evidence type="ECO:0000256" key="2">
    <source>
        <dbReference type="ARBA" id="ARBA00001604"/>
    </source>
</evidence>
<dbReference type="PANTHER" id="PTHR40457:SF1">
    <property type="entry name" value="PHOSPHOLIPASE A1"/>
    <property type="match status" value="1"/>
</dbReference>
<dbReference type="CDD" id="cd00541">
    <property type="entry name" value="OMPLA"/>
    <property type="match status" value="1"/>
</dbReference>
<evidence type="ECO:0000256" key="12">
    <source>
        <dbReference type="ARBA" id="ARBA00022729"/>
    </source>
</evidence>
<evidence type="ECO:0000256" key="14">
    <source>
        <dbReference type="ARBA" id="ARBA00022837"/>
    </source>
</evidence>
<proteinExistence type="inferred from homology"/>
<accession>A0ABX0QGN6</accession>
<keyword evidence="16" id="KW-0443">Lipid metabolism</keyword>
<evidence type="ECO:0000256" key="18">
    <source>
        <dbReference type="ARBA" id="ARBA00023237"/>
    </source>
</evidence>
<evidence type="ECO:0000256" key="15">
    <source>
        <dbReference type="ARBA" id="ARBA00022963"/>
    </source>
</evidence>
<dbReference type="Pfam" id="PF02253">
    <property type="entry name" value="PLA1"/>
    <property type="match status" value="1"/>
</dbReference>
<keyword evidence="22" id="KW-1185">Reference proteome</keyword>
<evidence type="ECO:0000256" key="10">
    <source>
        <dbReference type="ARBA" id="ARBA00022692"/>
    </source>
</evidence>
<dbReference type="EC" id="3.1.1.4" evidence="8"/>
<dbReference type="Proteomes" id="UP000606008">
    <property type="component" value="Unassembled WGS sequence"/>
</dbReference>
<dbReference type="PANTHER" id="PTHR40457">
    <property type="entry name" value="PHOSPHOLIPASE A1"/>
    <property type="match status" value="1"/>
</dbReference>
<evidence type="ECO:0000256" key="4">
    <source>
        <dbReference type="ARBA" id="ARBA00004571"/>
    </source>
</evidence>
<name>A0ABX0QGN6_9BACT</name>
<evidence type="ECO:0000313" key="21">
    <source>
        <dbReference type="EMBL" id="NID10018.1"/>
    </source>
</evidence>
<reference evidence="21" key="1">
    <citation type="submission" date="2024-05" db="EMBL/GenBank/DDBJ databases">
        <authorList>
            <person name="Jung D.-H."/>
        </authorList>
    </citation>
    <scope>NUCLEOTIDE SEQUENCE</scope>
    <source>
        <strain evidence="21">JA-25</strain>
    </source>
</reference>
<evidence type="ECO:0000256" key="5">
    <source>
        <dbReference type="ARBA" id="ARBA00010525"/>
    </source>
</evidence>
<dbReference type="SUPFAM" id="SSF56931">
    <property type="entry name" value="Outer membrane phospholipase A (OMPLA)"/>
    <property type="match status" value="1"/>
</dbReference>
<keyword evidence="12 20" id="KW-0732">Signal</keyword>
<keyword evidence="11" id="KW-0479">Metal-binding</keyword>
<feature type="signal peptide" evidence="20">
    <location>
        <begin position="1"/>
        <end position="28"/>
    </location>
</feature>
<organism evidence="21 22">
    <name type="scientific">Fibrivirga algicola</name>
    <dbReference type="NCBI Taxonomy" id="2950420"/>
    <lineage>
        <taxon>Bacteria</taxon>
        <taxon>Pseudomonadati</taxon>
        <taxon>Bacteroidota</taxon>
        <taxon>Cytophagia</taxon>
        <taxon>Cytophagales</taxon>
        <taxon>Spirosomataceae</taxon>
        <taxon>Fibrivirga</taxon>
    </lineage>
</organism>
<dbReference type="RefSeq" id="WP_166691453.1">
    <property type="nucleotide sequence ID" value="NZ_WAEL01000002.1"/>
</dbReference>
<evidence type="ECO:0000256" key="8">
    <source>
        <dbReference type="ARBA" id="ARBA00013278"/>
    </source>
</evidence>
<dbReference type="PRINTS" id="PR01486">
    <property type="entry name" value="PHPHLIPASEA1"/>
</dbReference>
<evidence type="ECO:0000256" key="9">
    <source>
        <dbReference type="ARBA" id="ARBA00022452"/>
    </source>
</evidence>
<evidence type="ECO:0000256" key="3">
    <source>
        <dbReference type="ARBA" id="ARBA00001913"/>
    </source>
</evidence>
<dbReference type="EC" id="3.1.1.32" evidence="7"/>
<evidence type="ECO:0000256" key="17">
    <source>
        <dbReference type="ARBA" id="ARBA00023136"/>
    </source>
</evidence>
<gene>
    <name evidence="21" type="ORF">F7231_07520</name>
</gene>
<keyword evidence="13" id="KW-0378">Hydrolase</keyword>
<evidence type="ECO:0000256" key="19">
    <source>
        <dbReference type="ARBA" id="ARBA00032375"/>
    </source>
</evidence>
<dbReference type="Gene3D" id="2.40.230.10">
    <property type="entry name" value="Phospholipase A1"/>
    <property type="match status" value="1"/>
</dbReference>
<comment type="subunit">
    <text evidence="6">Homodimer; dimerization is reversible, and the dimeric form is the active one.</text>
</comment>
<comment type="subcellular location">
    <subcellularLocation>
        <location evidence="4">Cell outer membrane</location>
        <topology evidence="4">Multi-pass membrane protein</topology>
    </subcellularLocation>
</comment>
<evidence type="ECO:0000256" key="7">
    <source>
        <dbReference type="ARBA" id="ARBA00013179"/>
    </source>
</evidence>
<comment type="catalytic activity">
    <reaction evidence="2">
        <text>a 1,2-diacyl-sn-glycero-3-phosphocholine + H2O = a 1-acyl-sn-glycero-3-phosphocholine + a fatty acid + H(+)</text>
        <dbReference type="Rhea" id="RHEA:15801"/>
        <dbReference type="ChEBI" id="CHEBI:15377"/>
        <dbReference type="ChEBI" id="CHEBI:15378"/>
        <dbReference type="ChEBI" id="CHEBI:28868"/>
        <dbReference type="ChEBI" id="CHEBI:57643"/>
        <dbReference type="ChEBI" id="CHEBI:58168"/>
        <dbReference type="EC" id="3.1.1.4"/>
    </reaction>
</comment>
<comment type="similarity">
    <text evidence="5">Belongs to the phospholipase A1 family.</text>
</comment>
<keyword evidence="18" id="KW-0998">Cell outer membrane</keyword>
<evidence type="ECO:0000256" key="6">
    <source>
        <dbReference type="ARBA" id="ARBA00011702"/>
    </source>
</evidence>
<keyword evidence="14" id="KW-0106">Calcium</keyword>
<comment type="caution">
    <text evidence="21">The sequence shown here is derived from an EMBL/GenBank/DDBJ whole genome shotgun (WGS) entry which is preliminary data.</text>
</comment>
<keyword evidence="9" id="KW-1134">Transmembrane beta strand</keyword>
<evidence type="ECO:0000313" key="22">
    <source>
        <dbReference type="Proteomes" id="UP000606008"/>
    </source>
</evidence>
<dbReference type="InterPro" id="IPR036541">
    <property type="entry name" value="PLipase_A1_sf"/>
</dbReference>
<comment type="cofactor">
    <cofactor evidence="3">
        <name>Ca(2+)</name>
        <dbReference type="ChEBI" id="CHEBI:29108"/>
    </cofactor>
</comment>
<comment type="catalytic activity">
    <reaction evidence="1">
        <text>a 1,2-diacyl-sn-glycero-3-phosphocholine + H2O = a 2-acyl-sn-glycero-3-phosphocholine + a fatty acid + H(+)</text>
        <dbReference type="Rhea" id="RHEA:18689"/>
        <dbReference type="ChEBI" id="CHEBI:15377"/>
        <dbReference type="ChEBI" id="CHEBI:15378"/>
        <dbReference type="ChEBI" id="CHEBI:28868"/>
        <dbReference type="ChEBI" id="CHEBI:57643"/>
        <dbReference type="ChEBI" id="CHEBI:57875"/>
        <dbReference type="EC" id="3.1.1.32"/>
    </reaction>
</comment>
<keyword evidence="15" id="KW-0442">Lipid degradation</keyword>
<evidence type="ECO:0000256" key="13">
    <source>
        <dbReference type="ARBA" id="ARBA00022801"/>
    </source>
</evidence>
<protein>
    <recommendedName>
        <fullName evidence="19">Phosphatidylcholine 1-acylhydrolase</fullName>
        <ecNumber evidence="7">3.1.1.32</ecNumber>
        <ecNumber evidence="8">3.1.1.4</ecNumber>
    </recommendedName>
</protein>
<sequence length="306" mass="35212">MPVISNQLAACRILSVLLLSWLPVTGQAQDSTLFKAETRFGTLTDRWDLDPANQQKAFVITPYRPVYITAGRWTNQPNEQPMSETPGYSQIYRSDYGNYEAKFQLSLKVKVLQRIFGRGTLWVAYTQKSHWQLYNILFSRPFRETNYEPEVILNFPTNFTLFGLRTRMIGLGFNHQSNGRSLPLSRSWNRVFAQVGLERGRWAVLVRPWYRLPDADDENPAIANYVGRGDAVIMYRTGQHLFSLIGSHSLRIGKLNRGQVQFDWTFPIAGNLRGDLQILHGYGETLVDYNYRQTTIGIAVPLVEWL</sequence>
<evidence type="ECO:0000256" key="16">
    <source>
        <dbReference type="ARBA" id="ARBA00023098"/>
    </source>
</evidence>
<feature type="chain" id="PRO_5047543904" description="Phosphatidylcholine 1-acylhydrolase" evidence="20">
    <location>
        <begin position="29"/>
        <end position="306"/>
    </location>
</feature>
<evidence type="ECO:0000256" key="20">
    <source>
        <dbReference type="SAM" id="SignalP"/>
    </source>
</evidence>
<dbReference type="EMBL" id="WAEL01000002">
    <property type="protein sequence ID" value="NID10018.1"/>
    <property type="molecule type" value="Genomic_DNA"/>
</dbReference>
<dbReference type="InterPro" id="IPR003187">
    <property type="entry name" value="PLipase_A1"/>
</dbReference>